<evidence type="ECO:0000313" key="2">
    <source>
        <dbReference type="Proteomes" id="UP000055024"/>
    </source>
</evidence>
<protein>
    <submittedName>
        <fullName evidence="1">Uncharacterized protein</fullName>
    </submittedName>
</protein>
<keyword evidence="2" id="KW-1185">Reference proteome</keyword>
<reference evidence="1 2" key="1">
    <citation type="submission" date="2015-01" db="EMBL/GenBank/DDBJ databases">
        <title>Evolution of Trichinella species and genotypes.</title>
        <authorList>
            <person name="Korhonen P.K."/>
            <person name="Edoardo P."/>
            <person name="Giuseppe L.R."/>
            <person name="Gasser R.B."/>
        </authorList>
    </citation>
    <scope>NUCLEOTIDE SEQUENCE [LARGE SCALE GENOMIC DNA]</scope>
    <source>
        <strain evidence="1">ISS1029</strain>
    </source>
</reference>
<accession>A0A0V1HCQ9</accession>
<name>A0A0V1HCQ9_9BILA</name>
<dbReference type="EMBL" id="JYDP01000093">
    <property type="protein sequence ID" value="KRZ08032.1"/>
    <property type="molecule type" value="Genomic_DNA"/>
</dbReference>
<proteinExistence type="predicted"/>
<gene>
    <name evidence="1" type="ORF">T11_12745</name>
</gene>
<organism evidence="1 2">
    <name type="scientific">Trichinella zimbabwensis</name>
    <dbReference type="NCBI Taxonomy" id="268475"/>
    <lineage>
        <taxon>Eukaryota</taxon>
        <taxon>Metazoa</taxon>
        <taxon>Ecdysozoa</taxon>
        <taxon>Nematoda</taxon>
        <taxon>Enoplea</taxon>
        <taxon>Dorylaimia</taxon>
        <taxon>Trichinellida</taxon>
        <taxon>Trichinellidae</taxon>
        <taxon>Trichinella</taxon>
    </lineage>
</organism>
<dbReference type="OrthoDB" id="10316819at2759"/>
<dbReference type="AlphaFoldDB" id="A0A0V1HCQ9"/>
<comment type="caution">
    <text evidence="1">The sequence shown here is derived from an EMBL/GenBank/DDBJ whole genome shotgun (WGS) entry which is preliminary data.</text>
</comment>
<sequence length="67" mass="7442">MKLSGSIGRLETIRIIVIDWHVSGRQSTKLRPQVEIVGAPAAELVKNDATENVLKLVGFILANRRFD</sequence>
<evidence type="ECO:0000313" key="1">
    <source>
        <dbReference type="EMBL" id="KRZ08032.1"/>
    </source>
</evidence>
<dbReference type="Proteomes" id="UP000055024">
    <property type="component" value="Unassembled WGS sequence"/>
</dbReference>